<sequence>MFHFTRRQRRRWSLPMVAILLLHWCLGFGEALADVICLEPNGQAVIERAGEPCDDAEKAKQSIKHCIDLALDDGHANHELVPGTEFKPLMVYSDFSLIAIVITLLPLSDPLLVHSWTADPPTNNRPVTLRKTTVLHI</sequence>
<dbReference type="AlphaFoldDB" id="A0A2T5ITH0"/>
<proteinExistence type="predicted"/>
<dbReference type="RefSeq" id="WP_146164482.1">
    <property type="nucleotide sequence ID" value="NZ_QAON01000022.1"/>
</dbReference>
<comment type="caution">
    <text evidence="1">The sequence shown here is derived from an EMBL/GenBank/DDBJ whole genome shotgun (WGS) entry which is preliminary data.</text>
</comment>
<dbReference type="EMBL" id="QAON01000022">
    <property type="protein sequence ID" value="PTQ87162.1"/>
    <property type="molecule type" value="Genomic_DNA"/>
</dbReference>
<gene>
    <name evidence="1" type="ORF">C8N29_12228</name>
</gene>
<keyword evidence="2" id="KW-1185">Reference proteome</keyword>
<evidence type="ECO:0000313" key="1">
    <source>
        <dbReference type="EMBL" id="PTQ87162.1"/>
    </source>
</evidence>
<evidence type="ECO:0000313" key="2">
    <source>
        <dbReference type="Proteomes" id="UP000244223"/>
    </source>
</evidence>
<dbReference type="OrthoDB" id="3186094at2"/>
<accession>A0A2T5ITH0</accession>
<organism evidence="1 2">
    <name type="scientific">Agitococcus lubricus</name>
    <dbReference type="NCBI Taxonomy" id="1077255"/>
    <lineage>
        <taxon>Bacteria</taxon>
        <taxon>Pseudomonadati</taxon>
        <taxon>Pseudomonadota</taxon>
        <taxon>Gammaproteobacteria</taxon>
        <taxon>Moraxellales</taxon>
        <taxon>Moraxellaceae</taxon>
        <taxon>Agitococcus</taxon>
    </lineage>
</organism>
<protein>
    <submittedName>
        <fullName evidence="1">Uncharacterized protein</fullName>
    </submittedName>
</protein>
<name>A0A2T5ITH0_9GAMM</name>
<reference evidence="1 2" key="1">
    <citation type="submission" date="2018-04" db="EMBL/GenBank/DDBJ databases">
        <title>Genomic Encyclopedia of Archaeal and Bacterial Type Strains, Phase II (KMG-II): from individual species to whole genera.</title>
        <authorList>
            <person name="Goeker M."/>
        </authorList>
    </citation>
    <scope>NUCLEOTIDE SEQUENCE [LARGE SCALE GENOMIC DNA]</scope>
    <source>
        <strain evidence="1 2">DSM 5822</strain>
    </source>
</reference>
<dbReference type="Proteomes" id="UP000244223">
    <property type="component" value="Unassembled WGS sequence"/>
</dbReference>